<keyword evidence="2" id="KW-0347">Helicase</keyword>
<dbReference type="STRING" id="745368.SAMN02745178_01021"/>
<accession>A0A1T4WV69</accession>
<dbReference type="Proteomes" id="UP000190286">
    <property type="component" value="Unassembled WGS sequence"/>
</dbReference>
<keyword evidence="3" id="KW-1185">Reference proteome</keyword>
<dbReference type="InterPro" id="IPR005651">
    <property type="entry name" value="Trm112-like"/>
</dbReference>
<dbReference type="GO" id="GO:0004386">
    <property type="term" value="F:helicase activity"/>
    <property type="evidence" value="ECO:0007669"/>
    <property type="project" value="UniProtKB-KW"/>
</dbReference>
<organism evidence="2 3">
    <name type="scientific">Gemmiger formicilis</name>
    <dbReference type="NCBI Taxonomy" id="745368"/>
    <lineage>
        <taxon>Bacteria</taxon>
        <taxon>Bacillati</taxon>
        <taxon>Bacillota</taxon>
        <taxon>Clostridia</taxon>
        <taxon>Eubacteriales</taxon>
        <taxon>Gemmiger</taxon>
    </lineage>
</organism>
<keyword evidence="2" id="KW-0067">ATP-binding</keyword>
<gene>
    <name evidence="2" type="ORF">SAMN02745178_01021</name>
</gene>
<keyword evidence="2" id="KW-0378">Hydrolase</keyword>
<dbReference type="AlphaFoldDB" id="A0A1T4WV69"/>
<dbReference type="PANTHER" id="PTHR37826">
    <property type="entry name" value="FLOTILLIN BAND_7_5 DOMAIN PROTEIN"/>
    <property type="match status" value="1"/>
</dbReference>
<dbReference type="Gene3D" id="2.20.28.30">
    <property type="entry name" value="RNA polymerase ii, chain L"/>
    <property type="match status" value="1"/>
</dbReference>
<sequence length="358" mass="39133">MATQLTNYQCPACTGPLHFDGASGKLVCDFCGSSYDTAEIEALYAQKEAAAETAAQNKEAPPPDSVWSENEAAGLRSYSCPSCGAELICDETTAATSCPYCGNPTVIAGQFSGMQRPELVLPFVLDKNAAKAALKKYYRGKRFLPNAFSSQNHIEEIKGVYVPFWLFDANASGSGLYEATTSSSHRNGDYVITTTKHYDVRRAGTTQFMGVPMDGSTKMPNGHMDAIEPYDYRAFQPFSTAFLPGYMADKYDEDADTCQARAHSRMQNSVSSELSASITGYNSVSTLSENISIDYTAKHYALLPVWMLHTKWQGKDYLFAMNGQTGKLVGDLPVDKRKVVAWFAGISVPLMILLAFLL</sequence>
<dbReference type="GeneID" id="93337497"/>
<dbReference type="OrthoDB" id="3182597at2"/>
<evidence type="ECO:0000313" key="2">
    <source>
        <dbReference type="EMBL" id="SKA80758.1"/>
    </source>
</evidence>
<feature type="transmembrane region" description="Helical" evidence="1">
    <location>
        <begin position="339"/>
        <end position="357"/>
    </location>
</feature>
<protein>
    <submittedName>
        <fullName evidence="2">Replication restart DNA helicase PriA</fullName>
    </submittedName>
</protein>
<keyword evidence="2" id="KW-0547">Nucleotide-binding</keyword>
<dbReference type="PANTHER" id="PTHR37826:SF3">
    <property type="entry name" value="J DOMAIN-CONTAINING PROTEIN"/>
    <property type="match status" value="1"/>
</dbReference>
<dbReference type="RefSeq" id="WP_078784014.1">
    <property type="nucleotide sequence ID" value="NZ_FUYF01000004.1"/>
</dbReference>
<keyword evidence="1" id="KW-0472">Membrane</keyword>
<keyword evidence="1" id="KW-1133">Transmembrane helix</keyword>
<dbReference type="EMBL" id="FUYF01000004">
    <property type="protein sequence ID" value="SKA80758.1"/>
    <property type="molecule type" value="Genomic_DNA"/>
</dbReference>
<name>A0A1T4WV69_9FIRM</name>
<evidence type="ECO:0000256" key="1">
    <source>
        <dbReference type="SAM" id="Phobius"/>
    </source>
</evidence>
<dbReference type="Pfam" id="PF03966">
    <property type="entry name" value="Trm112p"/>
    <property type="match status" value="1"/>
</dbReference>
<reference evidence="2 3" key="1">
    <citation type="submission" date="2017-02" db="EMBL/GenBank/DDBJ databases">
        <authorList>
            <person name="Peterson S.W."/>
        </authorList>
    </citation>
    <scope>NUCLEOTIDE SEQUENCE [LARGE SCALE GENOMIC DNA]</scope>
    <source>
        <strain evidence="2 3">ATCC 27749</strain>
    </source>
</reference>
<proteinExistence type="predicted"/>
<keyword evidence="1" id="KW-0812">Transmembrane</keyword>
<evidence type="ECO:0000313" key="3">
    <source>
        <dbReference type="Proteomes" id="UP000190286"/>
    </source>
</evidence>